<dbReference type="RefSeq" id="WP_336557188.1">
    <property type="nucleotide sequence ID" value="NZ_JAYLLN010000003.1"/>
</dbReference>
<evidence type="ECO:0000256" key="3">
    <source>
        <dbReference type="ARBA" id="ARBA00022989"/>
    </source>
</evidence>
<evidence type="ECO:0000256" key="4">
    <source>
        <dbReference type="ARBA" id="ARBA00023136"/>
    </source>
</evidence>
<proteinExistence type="predicted"/>
<evidence type="ECO:0000313" key="9">
    <source>
        <dbReference type="Proteomes" id="UP001363035"/>
    </source>
</evidence>
<dbReference type="Proteomes" id="UP001363035">
    <property type="component" value="Unassembled WGS sequence"/>
</dbReference>
<reference evidence="8 9" key="1">
    <citation type="submission" date="2024-01" db="EMBL/GenBank/DDBJ databases">
        <title>Sphingobacterium tenebrionis sp. nov., a novel endophyte isolated from tenebrio molitor intestines.</title>
        <authorList>
            <person name="Zhang C."/>
        </authorList>
    </citation>
    <scope>NUCLEOTIDE SEQUENCE [LARGE SCALE GENOMIC DNA]</scope>
    <source>
        <strain evidence="8 9">PU5-4</strain>
    </source>
</reference>
<evidence type="ECO:0000256" key="5">
    <source>
        <dbReference type="SAM" id="MobiDB-lite"/>
    </source>
</evidence>
<gene>
    <name evidence="8" type="ORF">VJ786_02390</name>
</gene>
<evidence type="ECO:0000259" key="7">
    <source>
        <dbReference type="Pfam" id="PF07291"/>
    </source>
</evidence>
<comment type="subcellular location">
    <subcellularLocation>
        <location evidence="1">Membrane</location>
        <topology evidence="1">Multi-pass membrane protein</topology>
    </subcellularLocation>
</comment>
<dbReference type="Pfam" id="PF07291">
    <property type="entry name" value="MauE"/>
    <property type="match status" value="1"/>
</dbReference>
<name>A0ABU8I1Z4_9SPHI</name>
<feature type="transmembrane region" description="Helical" evidence="6">
    <location>
        <begin position="136"/>
        <end position="160"/>
    </location>
</feature>
<dbReference type="InterPro" id="IPR009908">
    <property type="entry name" value="Methylamine_util_MauE"/>
</dbReference>
<evidence type="ECO:0000256" key="6">
    <source>
        <dbReference type="SAM" id="Phobius"/>
    </source>
</evidence>
<feature type="transmembrane region" description="Helical" evidence="6">
    <location>
        <begin position="103"/>
        <end position="129"/>
    </location>
</feature>
<evidence type="ECO:0000256" key="2">
    <source>
        <dbReference type="ARBA" id="ARBA00022692"/>
    </source>
</evidence>
<evidence type="ECO:0000313" key="8">
    <source>
        <dbReference type="EMBL" id="MEI5983744.1"/>
    </source>
</evidence>
<keyword evidence="9" id="KW-1185">Reference proteome</keyword>
<keyword evidence="3 6" id="KW-1133">Transmembrane helix</keyword>
<dbReference type="EMBL" id="JAYLLN010000003">
    <property type="protein sequence ID" value="MEI5983744.1"/>
    <property type="molecule type" value="Genomic_DNA"/>
</dbReference>
<feature type="transmembrane region" description="Helical" evidence="6">
    <location>
        <begin position="180"/>
        <end position="196"/>
    </location>
</feature>
<organism evidence="8 9">
    <name type="scientific">Sphingobacterium tenebrionis</name>
    <dbReference type="NCBI Taxonomy" id="3111775"/>
    <lineage>
        <taxon>Bacteria</taxon>
        <taxon>Pseudomonadati</taxon>
        <taxon>Bacteroidota</taxon>
        <taxon>Sphingobacteriia</taxon>
        <taxon>Sphingobacteriales</taxon>
        <taxon>Sphingobacteriaceae</taxon>
        <taxon>Sphingobacterium</taxon>
    </lineage>
</organism>
<sequence>MERKIHNRKSAVFQSPQGDIGKSSGHQLQGGLDVPGQNDPLCSNADIGSPHPVKGNLGRGYSVSDRLIFNIARSVYGLIYLYSGMDKLLGLEEFRTQLKSVPIVRGIAPVIAPALPILELCLSSILLFAFGRYERIGLWCSVVLMGTFTIYITIMMVTGMHHSQCSCSGLIESLNWTEHLIFNLVLVGLGISALAMESKRTVKL</sequence>
<keyword evidence="2 6" id="KW-0812">Transmembrane</keyword>
<feature type="region of interest" description="Disordered" evidence="5">
    <location>
        <begin position="1"/>
        <end position="29"/>
    </location>
</feature>
<protein>
    <submittedName>
        <fullName evidence="8">MauE/DoxX family redox-associated membrane protein</fullName>
    </submittedName>
</protein>
<accession>A0ABU8I1Z4</accession>
<feature type="domain" description="Methylamine utilisation protein MauE" evidence="7">
    <location>
        <begin position="68"/>
        <end position="194"/>
    </location>
</feature>
<keyword evidence="4 6" id="KW-0472">Membrane</keyword>
<evidence type="ECO:0000256" key="1">
    <source>
        <dbReference type="ARBA" id="ARBA00004141"/>
    </source>
</evidence>
<feature type="transmembrane region" description="Helical" evidence="6">
    <location>
        <begin position="67"/>
        <end position="83"/>
    </location>
</feature>
<comment type="caution">
    <text evidence="8">The sequence shown here is derived from an EMBL/GenBank/DDBJ whole genome shotgun (WGS) entry which is preliminary data.</text>
</comment>